<protein>
    <submittedName>
        <fullName evidence="6">Subtilisin-like protease</fullName>
    </submittedName>
</protein>
<dbReference type="Proteomes" id="UP000030645">
    <property type="component" value="Unassembled WGS sequence"/>
</dbReference>
<dbReference type="GO" id="GO:0006508">
    <property type="term" value="P:proteolysis"/>
    <property type="evidence" value="ECO:0007669"/>
    <property type="project" value="UniProtKB-KW"/>
</dbReference>
<organism evidence="6 7">
    <name type="scientific">Morus notabilis</name>
    <dbReference type="NCBI Taxonomy" id="981085"/>
    <lineage>
        <taxon>Eukaryota</taxon>
        <taxon>Viridiplantae</taxon>
        <taxon>Streptophyta</taxon>
        <taxon>Embryophyta</taxon>
        <taxon>Tracheophyta</taxon>
        <taxon>Spermatophyta</taxon>
        <taxon>Magnoliopsida</taxon>
        <taxon>eudicotyledons</taxon>
        <taxon>Gunneridae</taxon>
        <taxon>Pentapetalae</taxon>
        <taxon>rosids</taxon>
        <taxon>fabids</taxon>
        <taxon>Rosales</taxon>
        <taxon>Moraceae</taxon>
        <taxon>Moreae</taxon>
        <taxon>Morus</taxon>
    </lineage>
</organism>
<dbReference type="Gene3D" id="3.40.50.200">
    <property type="entry name" value="Peptidase S8/S53 domain"/>
    <property type="match status" value="1"/>
</dbReference>
<evidence type="ECO:0000256" key="1">
    <source>
        <dbReference type="ARBA" id="ARBA00004613"/>
    </source>
</evidence>
<keyword evidence="6" id="KW-0378">Hydrolase</keyword>
<reference evidence="7" key="1">
    <citation type="submission" date="2013-01" db="EMBL/GenBank/DDBJ databases">
        <title>Draft Genome Sequence of a Mulberry Tree, Morus notabilis C.K. Schneid.</title>
        <authorList>
            <person name="He N."/>
            <person name="Zhao S."/>
        </authorList>
    </citation>
    <scope>NUCLEOTIDE SEQUENCE</scope>
</reference>
<keyword evidence="6" id="KW-0645">Protease</keyword>
<dbReference type="Pfam" id="PF00082">
    <property type="entry name" value="Peptidase_S8"/>
    <property type="match status" value="1"/>
</dbReference>
<feature type="domain" description="Peptidase S8/S53" evidence="5">
    <location>
        <begin position="59"/>
        <end position="253"/>
    </location>
</feature>
<evidence type="ECO:0000256" key="3">
    <source>
        <dbReference type="ARBA" id="ARBA00022729"/>
    </source>
</evidence>
<dbReference type="AlphaFoldDB" id="W9S8G2"/>
<evidence type="ECO:0000259" key="5">
    <source>
        <dbReference type="Pfam" id="PF00082"/>
    </source>
</evidence>
<evidence type="ECO:0000313" key="7">
    <source>
        <dbReference type="Proteomes" id="UP000030645"/>
    </source>
</evidence>
<evidence type="ECO:0000313" key="6">
    <source>
        <dbReference type="EMBL" id="EXC16841.1"/>
    </source>
</evidence>
<sequence>MDSGVWPERRSFNDEGMRPIPSRWKGKCDGGESFPDTLCNKKLIGARFFDGGHEARFGKQHTGKQTARDAFGHGTHTASFAAGRRVENASFLGYAYGASSGIVPKARLAIYKICCDDQEGCYDSDILACIDAAVDDGIDGISISLGLPFPVPLPYDIDPIAIGAFGVIRKGVVFSAAAGNSGTYKKPVSNAAPWITTVGASTLDRTFPADIVLGDGRVITGSSLYDGKHFSAGEYFPLIYAGNATKHGSMGTCLPETLDPELVKEMYQGSHKGIVVKEAGGVGVITTNVASRGEALTAKPILHPGFP</sequence>
<dbReference type="SUPFAM" id="SSF52743">
    <property type="entry name" value="Subtilisin-like"/>
    <property type="match status" value="1"/>
</dbReference>
<comment type="similarity">
    <text evidence="2 4">Belongs to the peptidase S8 family.</text>
</comment>
<dbReference type="GO" id="GO:0004252">
    <property type="term" value="F:serine-type endopeptidase activity"/>
    <property type="evidence" value="ECO:0007669"/>
    <property type="project" value="InterPro"/>
</dbReference>
<dbReference type="InterPro" id="IPR000209">
    <property type="entry name" value="Peptidase_S8/S53_dom"/>
</dbReference>
<proteinExistence type="inferred from homology"/>
<dbReference type="EMBL" id="KE345803">
    <property type="protein sequence ID" value="EXC16841.1"/>
    <property type="molecule type" value="Genomic_DNA"/>
</dbReference>
<dbReference type="PROSITE" id="PS51892">
    <property type="entry name" value="SUBTILASE"/>
    <property type="match status" value="1"/>
</dbReference>
<dbReference type="GO" id="GO:0005576">
    <property type="term" value="C:extracellular region"/>
    <property type="evidence" value="ECO:0007669"/>
    <property type="project" value="UniProtKB-SubCell"/>
</dbReference>
<dbReference type="STRING" id="981085.W9S8G2"/>
<dbReference type="KEGG" id="mnt:21384625"/>
<comment type="caution">
    <text evidence="4">Lacks conserved residue(s) required for the propagation of feature annotation.</text>
</comment>
<dbReference type="InterPro" id="IPR045051">
    <property type="entry name" value="SBT"/>
</dbReference>
<accession>W9S8G2</accession>
<dbReference type="CDD" id="cd02120">
    <property type="entry name" value="PA_subtilisin_like"/>
    <property type="match status" value="1"/>
</dbReference>
<keyword evidence="3" id="KW-0732">Signal</keyword>
<comment type="subcellular location">
    <subcellularLocation>
        <location evidence="1">Secreted</location>
    </subcellularLocation>
</comment>
<dbReference type="OrthoDB" id="1925414at2759"/>
<gene>
    <name evidence="6" type="ORF">L484_001010</name>
</gene>
<dbReference type="PANTHER" id="PTHR10795">
    <property type="entry name" value="PROPROTEIN CONVERTASE SUBTILISIN/KEXIN"/>
    <property type="match status" value="1"/>
</dbReference>
<dbReference type="InterPro" id="IPR036852">
    <property type="entry name" value="Peptidase_S8/S53_dom_sf"/>
</dbReference>
<keyword evidence="7" id="KW-1185">Reference proteome</keyword>
<name>W9S8G2_9ROSA</name>
<evidence type="ECO:0000256" key="4">
    <source>
        <dbReference type="PROSITE-ProRule" id="PRU01240"/>
    </source>
</evidence>
<evidence type="ECO:0000256" key="2">
    <source>
        <dbReference type="ARBA" id="ARBA00011073"/>
    </source>
</evidence>